<comment type="caution">
    <text evidence="2">The sequence shown here is derived from an EMBL/GenBank/DDBJ whole genome shotgun (WGS) entry which is preliminary data.</text>
</comment>
<name>A0AAV7WQK9_PLEWA</name>
<evidence type="ECO:0000313" key="2">
    <source>
        <dbReference type="EMBL" id="KAJ1214455.1"/>
    </source>
</evidence>
<dbReference type="AlphaFoldDB" id="A0AAV7WQK9"/>
<evidence type="ECO:0000256" key="1">
    <source>
        <dbReference type="SAM" id="MobiDB-lite"/>
    </source>
</evidence>
<protein>
    <submittedName>
        <fullName evidence="2">Uncharacterized protein</fullName>
    </submittedName>
</protein>
<evidence type="ECO:0000313" key="3">
    <source>
        <dbReference type="Proteomes" id="UP001066276"/>
    </source>
</evidence>
<proteinExistence type="predicted"/>
<sequence>MGLAPPVGANGAECVDVRSCTGEGRLCEASSVPDTESDPPDPIEAKAEAASVVPDGASADLTGPEGTLAGPGHSSTMVFEEDIRRLAVKV</sequence>
<dbReference type="EMBL" id="JANPWB010000001">
    <property type="protein sequence ID" value="KAJ1214455.1"/>
    <property type="molecule type" value="Genomic_DNA"/>
</dbReference>
<reference evidence="2" key="1">
    <citation type="journal article" date="2022" name="bioRxiv">
        <title>Sequencing and chromosome-scale assembly of the giantPleurodeles waltlgenome.</title>
        <authorList>
            <person name="Brown T."/>
            <person name="Elewa A."/>
            <person name="Iarovenko S."/>
            <person name="Subramanian E."/>
            <person name="Araus A.J."/>
            <person name="Petzold A."/>
            <person name="Susuki M."/>
            <person name="Suzuki K.-i.T."/>
            <person name="Hayashi T."/>
            <person name="Toyoda A."/>
            <person name="Oliveira C."/>
            <person name="Osipova E."/>
            <person name="Leigh N.D."/>
            <person name="Simon A."/>
            <person name="Yun M.H."/>
        </authorList>
    </citation>
    <scope>NUCLEOTIDE SEQUENCE</scope>
    <source>
        <strain evidence="2">20211129_DDA</strain>
        <tissue evidence="2">Liver</tissue>
    </source>
</reference>
<gene>
    <name evidence="2" type="ORF">NDU88_002074</name>
</gene>
<feature type="region of interest" description="Disordered" evidence="1">
    <location>
        <begin position="50"/>
        <end position="74"/>
    </location>
</feature>
<keyword evidence="3" id="KW-1185">Reference proteome</keyword>
<dbReference type="Proteomes" id="UP001066276">
    <property type="component" value="Chromosome 1_1"/>
</dbReference>
<accession>A0AAV7WQK9</accession>
<organism evidence="2 3">
    <name type="scientific">Pleurodeles waltl</name>
    <name type="common">Iberian ribbed newt</name>
    <dbReference type="NCBI Taxonomy" id="8319"/>
    <lineage>
        <taxon>Eukaryota</taxon>
        <taxon>Metazoa</taxon>
        <taxon>Chordata</taxon>
        <taxon>Craniata</taxon>
        <taxon>Vertebrata</taxon>
        <taxon>Euteleostomi</taxon>
        <taxon>Amphibia</taxon>
        <taxon>Batrachia</taxon>
        <taxon>Caudata</taxon>
        <taxon>Salamandroidea</taxon>
        <taxon>Salamandridae</taxon>
        <taxon>Pleurodelinae</taxon>
        <taxon>Pleurodeles</taxon>
    </lineage>
</organism>